<keyword evidence="1" id="KW-0472">Membrane</keyword>
<reference evidence="2 3" key="1">
    <citation type="journal article" date="2024" name="Chem. Sci.">
        <title>Discovery of megapolipeptins by genome mining of a Burkholderiales bacteria collection.</title>
        <authorList>
            <person name="Paulo B.S."/>
            <person name="Recchia M.J.J."/>
            <person name="Lee S."/>
            <person name="Fergusson C.H."/>
            <person name="Romanowski S.B."/>
            <person name="Hernandez A."/>
            <person name="Krull N."/>
            <person name="Liu D.Y."/>
            <person name="Cavanagh H."/>
            <person name="Bos A."/>
            <person name="Gray C.A."/>
            <person name="Murphy B.T."/>
            <person name="Linington R.G."/>
            <person name="Eustaquio A.S."/>
        </authorList>
    </citation>
    <scope>NUCLEOTIDE SEQUENCE [LARGE SCALE GENOMIC DNA]</scope>
    <source>
        <strain evidence="2 3">RL17-350-BIC-A</strain>
    </source>
</reference>
<accession>A0ABW9ANS4</accession>
<sequence>MNDDRDRRTQGLGGTDLRPLSAFADNELSASERAVALHWLATDLGAAERVGDYRAQKAALAALFRDPRDDARCIIVRRRFTPWWRQAGLAASCMAIGVALGSSSGWVSANFAAAPPVFAERADIAFAVYAPEQRHPVEVAALQRDQLVNWLSRRLDRQLTVASLREYGYSLMGGRLLPGESGPAAQFMYQNTAGARLTMYVAAVPKDATAFRLFRDGNRSTFYWGSQGTGCALTGQLSEAQLRPMAIDACSMLGQPFKRR</sequence>
<protein>
    <submittedName>
        <fullName evidence="2">Anti-sigma factor</fullName>
    </submittedName>
</protein>
<keyword evidence="3" id="KW-1185">Reference proteome</keyword>
<dbReference type="EMBL" id="JAQQEZ010000005">
    <property type="protein sequence ID" value="MFM0001381.1"/>
    <property type="molecule type" value="Genomic_DNA"/>
</dbReference>
<proteinExistence type="predicted"/>
<dbReference type="Proteomes" id="UP001629230">
    <property type="component" value="Unassembled WGS sequence"/>
</dbReference>
<keyword evidence="1" id="KW-1133">Transmembrane helix</keyword>
<name>A0ABW9ANS4_9BURK</name>
<evidence type="ECO:0000256" key="1">
    <source>
        <dbReference type="SAM" id="Phobius"/>
    </source>
</evidence>
<evidence type="ECO:0000313" key="3">
    <source>
        <dbReference type="Proteomes" id="UP001629230"/>
    </source>
</evidence>
<keyword evidence="1" id="KW-0812">Transmembrane</keyword>
<dbReference type="RefSeq" id="WP_408176852.1">
    <property type="nucleotide sequence ID" value="NZ_JAQQEZ010000005.1"/>
</dbReference>
<gene>
    <name evidence="2" type="ORF">PQR57_10150</name>
</gene>
<evidence type="ECO:0000313" key="2">
    <source>
        <dbReference type="EMBL" id="MFM0001381.1"/>
    </source>
</evidence>
<feature type="transmembrane region" description="Helical" evidence="1">
    <location>
        <begin position="87"/>
        <end position="107"/>
    </location>
</feature>
<comment type="caution">
    <text evidence="2">The sequence shown here is derived from an EMBL/GenBank/DDBJ whole genome shotgun (WGS) entry which is preliminary data.</text>
</comment>
<organism evidence="2 3">
    <name type="scientific">Paraburkholderia dipogonis</name>
    <dbReference type="NCBI Taxonomy" id="1211383"/>
    <lineage>
        <taxon>Bacteria</taxon>
        <taxon>Pseudomonadati</taxon>
        <taxon>Pseudomonadota</taxon>
        <taxon>Betaproteobacteria</taxon>
        <taxon>Burkholderiales</taxon>
        <taxon>Burkholderiaceae</taxon>
        <taxon>Paraburkholderia</taxon>
    </lineage>
</organism>